<dbReference type="GO" id="GO:0015074">
    <property type="term" value="P:DNA integration"/>
    <property type="evidence" value="ECO:0007669"/>
    <property type="project" value="UniProtKB-KW"/>
</dbReference>
<evidence type="ECO:0000256" key="3">
    <source>
        <dbReference type="ARBA" id="ARBA00023125"/>
    </source>
</evidence>
<evidence type="ECO:0000313" key="9">
    <source>
        <dbReference type="Proteomes" id="UP000473658"/>
    </source>
</evidence>
<dbReference type="RefSeq" id="WP_149898311.1">
    <property type="nucleotide sequence ID" value="NZ_QRFF01000002.1"/>
</dbReference>
<dbReference type="GO" id="GO:0006310">
    <property type="term" value="P:DNA recombination"/>
    <property type="evidence" value="ECO:0007669"/>
    <property type="project" value="UniProtKB-KW"/>
</dbReference>
<dbReference type="InterPro" id="IPR044068">
    <property type="entry name" value="CB"/>
</dbReference>
<dbReference type="Pfam" id="PF13356">
    <property type="entry name" value="Arm-DNA-bind_3"/>
    <property type="match status" value="1"/>
</dbReference>
<evidence type="ECO:0000259" key="6">
    <source>
        <dbReference type="PROSITE" id="PS51898"/>
    </source>
</evidence>
<dbReference type="Gene3D" id="3.30.160.390">
    <property type="entry name" value="Integrase, DNA-binding domain"/>
    <property type="match status" value="1"/>
</dbReference>
<feature type="domain" description="Tyr recombinase" evidence="6">
    <location>
        <begin position="203"/>
        <end position="385"/>
    </location>
</feature>
<keyword evidence="2" id="KW-0229">DNA integration</keyword>
<dbReference type="PROSITE" id="PS51900">
    <property type="entry name" value="CB"/>
    <property type="match status" value="1"/>
</dbReference>
<name>A0AA88F1M8_RHIRH</name>
<organism evidence="8 9">
    <name type="scientific">Rhizobium rhizogenes</name>
    <name type="common">Agrobacterium rhizogenes</name>
    <dbReference type="NCBI Taxonomy" id="359"/>
    <lineage>
        <taxon>Bacteria</taxon>
        <taxon>Pseudomonadati</taxon>
        <taxon>Pseudomonadota</taxon>
        <taxon>Alphaproteobacteria</taxon>
        <taxon>Hyphomicrobiales</taxon>
        <taxon>Rhizobiaceae</taxon>
        <taxon>Rhizobium/Agrobacterium group</taxon>
        <taxon>Rhizobium</taxon>
    </lineage>
</organism>
<evidence type="ECO:0000256" key="5">
    <source>
        <dbReference type="PROSITE-ProRule" id="PRU01248"/>
    </source>
</evidence>
<proteinExistence type="inferred from homology"/>
<reference evidence="8 9" key="1">
    <citation type="submission" date="2018-08" db="EMBL/GenBank/DDBJ databases">
        <title>Crown Gall in kiwifruit.</title>
        <authorList>
            <person name="Visnovsky S.B."/>
            <person name="Pitman A.R."/>
        </authorList>
    </citation>
    <scope>NUCLEOTIDE SEQUENCE [LARGE SCALE GENOMIC DNA]</scope>
    <source>
        <strain evidence="8 9">SBV_302_78_2</strain>
    </source>
</reference>
<dbReference type="InterPro" id="IPR010998">
    <property type="entry name" value="Integrase_recombinase_N"/>
</dbReference>
<dbReference type="AlphaFoldDB" id="A0AA88F1M8"/>
<comment type="caution">
    <text evidence="8">The sequence shown here is derived from an EMBL/GenBank/DDBJ whole genome shotgun (WGS) entry which is preliminary data.</text>
</comment>
<dbReference type="InterPro" id="IPR002104">
    <property type="entry name" value="Integrase_catalytic"/>
</dbReference>
<dbReference type="InterPro" id="IPR050808">
    <property type="entry name" value="Phage_Integrase"/>
</dbReference>
<dbReference type="Proteomes" id="UP000473658">
    <property type="component" value="Unassembled WGS sequence"/>
</dbReference>
<gene>
    <name evidence="8" type="ORF">DXM27_06245</name>
</gene>
<dbReference type="EMBL" id="QRFF01000002">
    <property type="protein sequence ID" value="KAA3502586.1"/>
    <property type="molecule type" value="Genomic_DNA"/>
</dbReference>
<dbReference type="Pfam" id="PF22022">
    <property type="entry name" value="Phage_int_M"/>
    <property type="match status" value="1"/>
</dbReference>
<comment type="similarity">
    <text evidence="1">Belongs to the 'phage' integrase family.</text>
</comment>
<evidence type="ECO:0000256" key="1">
    <source>
        <dbReference type="ARBA" id="ARBA00008857"/>
    </source>
</evidence>
<keyword evidence="3 5" id="KW-0238">DNA-binding</keyword>
<dbReference type="PANTHER" id="PTHR30629:SF2">
    <property type="entry name" value="PROPHAGE INTEGRASE INTS-RELATED"/>
    <property type="match status" value="1"/>
</dbReference>
<evidence type="ECO:0000256" key="2">
    <source>
        <dbReference type="ARBA" id="ARBA00022908"/>
    </source>
</evidence>
<evidence type="ECO:0000259" key="7">
    <source>
        <dbReference type="PROSITE" id="PS51900"/>
    </source>
</evidence>
<dbReference type="InterPro" id="IPR011010">
    <property type="entry name" value="DNA_brk_join_enz"/>
</dbReference>
<dbReference type="InterPro" id="IPR053876">
    <property type="entry name" value="Phage_int_M"/>
</dbReference>
<evidence type="ECO:0000313" key="8">
    <source>
        <dbReference type="EMBL" id="KAA3502586.1"/>
    </source>
</evidence>
<sequence length="401" mass="44597">MPLSDVQIRNFKPQASPKKLSDGGGLYLFVTPAGSKLWRLNYRFNGKQQTAAFGAYPSVGLSDARKRREELKALVVAGVDPAVHTKLQRVERQTVAGNTFGIIAEDFIAKIEAEGRAGATMSKKRWLVGMAKKDLANRPITEISAAEILACLRKVENEGNHETARRLRSTIGQVFRYAIATARAVNDPTGALRGALIAPVVTHRAAATDRKSFAGLIRAIWTYDGMPETRAALQLMALLYPRPGELRQAVWDEIDLKNAEWIIPKERTKMRREHRKPLPKQAIAILETVKKLTGDGTLVFPAVHTRKRPMSENTLNGALRRLGFSSDEMTSHGFRASASTLLNESGKWAADAIEAELAHVSADQVRRAYHRGLHWDERVLMAQAWADEIDAMLREKFDVFA</sequence>
<dbReference type="InterPro" id="IPR038488">
    <property type="entry name" value="Integrase_DNA-bd_sf"/>
</dbReference>
<dbReference type="PANTHER" id="PTHR30629">
    <property type="entry name" value="PROPHAGE INTEGRASE"/>
    <property type="match status" value="1"/>
</dbReference>
<dbReference type="InterPro" id="IPR013762">
    <property type="entry name" value="Integrase-like_cat_sf"/>
</dbReference>
<dbReference type="GO" id="GO:0003677">
    <property type="term" value="F:DNA binding"/>
    <property type="evidence" value="ECO:0007669"/>
    <property type="project" value="UniProtKB-UniRule"/>
</dbReference>
<dbReference type="Gene3D" id="1.10.443.10">
    <property type="entry name" value="Intergrase catalytic core"/>
    <property type="match status" value="1"/>
</dbReference>
<dbReference type="InterPro" id="IPR025166">
    <property type="entry name" value="Integrase_DNA_bind_dom"/>
</dbReference>
<protein>
    <submittedName>
        <fullName evidence="8">DUF4102 domain-containing protein</fullName>
    </submittedName>
</protein>
<accession>A0AA88F1M8</accession>
<keyword evidence="4" id="KW-0233">DNA recombination</keyword>
<dbReference type="Gene3D" id="1.10.150.130">
    <property type="match status" value="1"/>
</dbReference>
<dbReference type="CDD" id="cd00801">
    <property type="entry name" value="INT_P4_C"/>
    <property type="match status" value="1"/>
</dbReference>
<dbReference type="Pfam" id="PF00589">
    <property type="entry name" value="Phage_integrase"/>
    <property type="match status" value="1"/>
</dbReference>
<feature type="domain" description="Core-binding (CB)" evidence="7">
    <location>
        <begin position="98"/>
        <end position="179"/>
    </location>
</feature>
<evidence type="ECO:0000256" key="4">
    <source>
        <dbReference type="ARBA" id="ARBA00023172"/>
    </source>
</evidence>
<dbReference type="PROSITE" id="PS51898">
    <property type="entry name" value="TYR_RECOMBINASE"/>
    <property type="match status" value="1"/>
</dbReference>
<dbReference type="SUPFAM" id="SSF56349">
    <property type="entry name" value="DNA breaking-rejoining enzymes"/>
    <property type="match status" value="1"/>
</dbReference>